<dbReference type="Pfam" id="PF08447">
    <property type="entry name" value="PAS_3"/>
    <property type="match status" value="2"/>
</dbReference>
<feature type="domain" description="Response regulatory" evidence="10">
    <location>
        <begin position="1495"/>
        <end position="1610"/>
    </location>
</feature>
<dbReference type="InterPro" id="IPR036890">
    <property type="entry name" value="HATPase_C_sf"/>
</dbReference>
<dbReference type="SUPFAM" id="SSF47384">
    <property type="entry name" value="Homodimeric domain of signal transducing histidine kinase"/>
    <property type="match status" value="1"/>
</dbReference>
<feature type="domain" description="PAS" evidence="11">
    <location>
        <begin position="727"/>
        <end position="797"/>
    </location>
</feature>
<dbReference type="Gene3D" id="3.40.50.2300">
    <property type="match status" value="1"/>
</dbReference>
<dbReference type="SUPFAM" id="SSF55785">
    <property type="entry name" value="PYP-like sensor domain (PAS domain)"/>
    <property type="match status" value="8"/>
</dbReference>
<dbReference type="InterPro" id="IPR029016">
    <property type="entry name" value="GAF-like_dom_sf"/>
</dbReference>
<feature type="domain" description="PAS" evidence="11">
    <location>
        <begin position="860"/>
        <end position="903"/>
    </location>
</feature>
<dbReference type="Proteomes" id="UP001431572">
    <property type="component" value="Chromosome 2"/>
</dbReference>
<dbReference type="PRINTS" id="PR00344">
    <property type="entry name" value="BCTRLSENSOR"/>
</dbReference>
<dbReference type="PANTHER" id="PTHR43304">
    <property type="entry name" value="PHYTOCHROME-LIKE PROTEIN CPH1"/>
    <property type="match status" value="1"/>
</dbReference>
<dbReference type="SMART" id="SM00387">
    <property type="entry name" value="HATPase_c"/>
    <property type="match status" value="1"/>
</dbReference>
<dbReference type="SMART" id="SM00086">
    <property type="entry name" value="PAC"/>
    <property type="match status" value="7"/>
</dbReference>
<reference evidence="13 15" key="1">
    <citation type="submission" date="2020-06" db="EMBL/GenBank/DDBJ databases">
        <title>Anoxygenic phototrophic Chloroflexota member uses a Type I reaction center.</title>
        <authorList>
            <person name="Tsuji J.M."/>
            <person name="Shaw N.A."/>
            <person name="Nagashima S."/>
            <person name="Venkiteswaran J."/>
            <person name="Schiff S.L."/>
            <person name="Hanada S."/>
            <person name="Tank M."/>
            <person name="Neufeld J.D."/>
        </authorList>
    </citation>
    <scope>NUCLEOTIDE SEQUENCE [LARGE SCALE GENOMIC DNA]</scope>
    <source>
        <strain evidence="13">L227-S17</strain>
    </source>
</reference>
<dbReference type="InterPro" id="IPR000700">
    <property type="entry name" value="PAS-assoc_C"/>
</dbReference>
<evidence type="ECO:0000259" key="11">
    <source>
        <dbReference type="PROSITE" id="PS50112"/>
    </source>
</evidence>
<dbReference type="InterPro" id="IPR052162">
    <property type="entry name" value="Sensor_kinase/Photoreceptor"/>
</dbReference>
<feature type="coiled-coil region" evidence="8">
    <location>
        <begin position="1279"/>
        <end position="1329"/>
    </location>
</feature>
<name>A0A8T7M919_9CHLR</name>
<feature type="domain" description="PAC" evidence="12">
    <location>
        <begin position="1180"/>
        <end position="1230"/>
    </location>
</feature>
<evidence type="ECO:0000313" key="14">
    <source>
        <dbReference type="EMBL" id="WJW68550.1"/>
    </source>
</evidence>
<dbReference type="CDD" id="cd00130">
    <property type="entry name" value="PAS"/>
    <property type="match status" value="7"/>
</dbReference>
<dbReference type="PANTHER" id="PTHR43304:SF1">
    <property type="entry name" value="PAC DOMAIN-CONTAINING PROTEIN"/>
    <property type="match status" value="1"/>
</dbReference>
<feature type="domain" description="PAC" evidence="12">
    <location>
        <begin position="930"/>
        <end position="981"/>
    </location>
</feature>
<dbReference type="EMBL" id="JACATZ010000003">
    <property type="protein sequence ID" value="NWJ48620.1"/>
    <property type="molecule type" value="Genomic_DNA"/>
</dbReference>
<dbReference type="EMBL" id="CP128400">
    <property type="protein sequence ID" value="WJW68550.1"/>
    <property type="molecule type" value="Genomic_DNA"/>
</dbReference>
<dbReference type="InterPro" id="IPR035965">
    <property type="entry name" value="PAS-like_dom_sf"/>
</dbReference>
<dbReference type="Pfam" id="PF00512">
    <property type="entry name" value="HisKA"/>
    <property type="match status" value="1"/>
</dbReference>
<evidence type="ECO:0000256" key="1">
    <source>
        <dbReference type="ARBA" id="ARBA00000085"/>
    </source>
</evidence>
<dbReference type="InterPro" id="IPR004358">
    <property type="entry name" value="Sig_transdc_His_kin-like_C"/>
</dbReference>
<evidence type="ECO:0000256" key="5">
    <source>
        <dbReference type="ARBA" id="ARBA00022777"/>
    </source>
</evidence>
<dbReference type="InterPro" id="IPR013767">
    <property type="entry name" value="PAS_fold"/>
</dbReference>
<comment type="catalytic activity">
    <reaction evidence="1">
        <text>ATP + protein L-histidine = ADP + protein N-phospho-L-histidine.</text>
        <dbReference type="EC" id="2.7.13.3"/>
    </reaction>
</comment>
<dbReference type="NCBIfam" id="TIGR00229">
    <property type="entry name" value="sensory_box"/>
    <property type="match status" value="7"/>
</dbReference>
<feature type="modified residue" description="4-aspartylphosphate" evidence="7">
    <location>
        <position position="1546"/>
    </location>
</feature>
<dbReference type="InterPro" id="IPR001610">
    <property type="entry name" value="PAC"/>
</dbReference>
<feature type="domain" description="PAC" evidence="12">
    <location>
        <begin position="540"/>
        <end position="593"/>
    </location>
</feature>
<dbReference type="InterPro" id="IPR003661">
    <property type="entry name" value="HisK_dim/P_dom"/>
</dbReference>
<evidence type="ECO:0000256" key="7">
    <source>
        <dbReference type="PROSITE-ProRule" id="PRU00169"/>
    </source>
</evidence>
<protein>
    <recommendedName>
        <fullName evidence="2">histidine kinase</fullName>
        <ecNumber evidence="2">2.7.13.3</ecNumber>
    </recommendedName>
</protein>
<dbReference type="SUPFAM" id="SSF55874">
    <property type="entry name" value="ATPase domain of HSP90 chaperone/DNA topoisomerase II/histidine kinase"/>
    <property type="match status" value="1"/>
</dbReference>
<reference evidence="14" key="2">
    <citation type="journal article" date="2024" name="Nature">
        <title>Anoxygenic phototroph of the Chloroflexota uses a type I reaction centre.</title>
        <authorList>
            <person name="Tsuji J.M."/>
            <person name="Shaw N.A."/>
            <person name="Nagashima S."/>
            <person name="Venkiteswaran J.J."/>
            <person name="Schiff S.L."/>
            <person name="Watanabe T."/>
            <person name="Fukui M."/>
            <person name="Hanada S."/>
            <person name="Tank M."/>
            <person name="Neufeld J.D."/>
        </authorList>
    </citation>
    <scope>NUCLEOTIDE SEQUENCE</scope>
    <source>
        <strain evidence="14">L227-S17</strain>
    </source>
</reference>
<keyword evidence="5" id="KW-0418">Kinase</keyword>
<feature type="domain" description="PAC" evidence="12">
    <location>
        <begin position="805"/>
        <end position="859"/>
    </location>
</feature>
<gene>
    <name evidence="13" type="ORF">HXX08_22400</name>
    <name evidence="14" type="ORF">OZ401_004164</name>
</gene>
<evidence type="ECO:0000313" key="16">
    <source>
        <dbReference type="Proteomes" id="UP001431572"/>
    </source>
</evidence>
<dbReference type="PROSITE" id="PS50110">
    <property type="entry name" value="RESPONSE_REGULATORY"/>
    <property type="match status" value="1"/>
</dbReference>
<dbReference type="SUPFAM" id="SSF55781">
    <property type="entry name" value="GAF domain-like"/>
    <property type="match status" value="1"/>
</dbReference>
<sequence length="1618" mass="183449">MQHFEQTTISSANNKKYEDHNATENISSLILQEVLESTTNPCFSLDRNYCYTSFNKSHAQLMQRLYEVEIQLGQNQLDCITSEADREVAKYNLDRAFSGTAGKVETSFGIDENHRHYLKVIHNPIRDSSGAIIGVVVLALDLNDQKQIENNHREGEERLHMALEAAKQGLYNLDLVTGQGVINREYLSMLGYEPSSLIESLDSWVKLLHPDDLQHSLKVLNDCIVGKLTEYRMEYRMRTKEGNWKWILSLGKVLERDADGKATRLIGTHTDITPQKAAETRILKLSNMYAALSQTNQAIIRIQERETLFKEVCRIAVEFGGLRMAWIGMPEPDGEYIVPVAKFGESLAYLDSIRIAVNSNVPEGRGPAGVVFHSNRHYICNDFFNDPITLPWRTSAATFGFRSVAAFPLVLSDKVIGILTLYSGEVGHFDDEIVQLLDEMVLDICFALTHFKNDEARARTEEALYKSEKLFRFLTENAADMIFRDKLDGSIEYISPVCRTLLGYEPEEMLGRLSTDFFHPEDKEAIYKNLRTKTYSTAVIPLSHRMRRKNGEYIWVETNIQQIVDPISGKPSYFVGASRDITERVKAEQALRESEERFRLVAASSSDMIWTMDMEGNFTYVSPAIVQLSDYTPEEVLKLNVKDTMTPQSAAIIQQGMIETIKSVKNGTYKRQGKLFILEQYRKDGSMVWTEVSANLLLDATGNIRGFLGITRDITERLKTDAALRESEERFRLVAENSNDVIWTMDMEGKFTYVSPSVFQLRGYTPEEVMQQTADESLTPESAAIMRQRLTEVIKAIQTGTYKRRKNLYQLEQPCKDGSTVWTEVSACVMVDDTGNIKGFLGVSRDITERLKAEKALRESEEKYRQIFELDNEAIFLVEQATGLILDANDSATKIYGYTKEEFKALRNTDISAEPEKTQELTSNRTFDSMLVPLRYHRRKDGSIFPIEMALRIFDLKGKSVFVVAARDISERLKAEEALRNSEEKFSKIFNASPAAIIITSAEGQIVDINPSALKLSGYTREESIEHNVMELGTWPEPEHRAYIGNMLLKQGYLHQVDTTYRIKNGDIRRVLAYYEIIELAGVKRILSMINDVTEIKHAEEALRNSEEKFSKVFKSSPLPIIISGLEDARILDANQQALDFFGYAREEFIGHTAAELQMWVKPELRDMAVEQIKKQGYIHNFDNEYRLKSGEIRSVIASFEIIELDGKPQVLSVLSDITERKRAQDELTKNREQLFQAQKMETVGKLAGGVAHDFNNLLTVIQGYIDIWQFSLDEDDPHREELEEINKATQRATALTRQLLTLSRRQVVQTKEIDLNELIRNLEKMLRRVIGEDVELVCELEKSLGKVKVDPGQIEQVILNLSVNARDAMPKGGRLKLKTYNFEVNNDYADKHITIKTGSYIVLETSDTGKGMDKETLSHIFEPFFTTKETGKGTGLGLSIVYGIVQQNEGHVWVYSEPMLGTTFKIFLPSLKEAGNVPTEATAESSAKVTGTETILLVEDDEAIRKLAVRLLRNNGYKVLEAGDGIAALKLAQEYDAKIHLLISDVVMPRMGGPELAEEIKSLISGLKVLFMSGYTGDFDIDGTLLPESTYIHKPFTTEEFSRKIREVLDAPLPETE</sequence>
<dbReference type="RefSeq" id="WP_341470455.1">
    <property type="nucleotide sequence ID" value="NZ_CP128400.1"/>
</dbReference>
<evidence type="ECO:0000259" key="9">
    <source>
        <dbReference type="PROSITE" id="PS50109"/>
    </source>
</evidence>
<dbReference type="SMART" id="SM00388">
    <property type="entry name" value="HisKA"/>
    <property type="match status" value="1"/>
</dbReference>
<feature type="domain" description="PAC" evidence="12">
    <location>
        <begin position="231"/>
        <end position="284"/>
    </location>
</feature>
<evidence type="ECO:0000256" key="2">
    <source>
        <dbReference type="ARBA" id="ARBA00012438"/>
    </source>
</evidence>
<dbReference type="Pfam" id="PF02518">
    <property type="entry name" value="HATPase_c"/>
    <property type="match status" value="1"/>
</dbReference>
<feature type="domain" description="PAC" evidence="12">
    <location>
        <begin position="102"/>
        <end position="154"/>
    </location>
</feature>
<keyword evidence="8" id="KW-0175">Coiled coil</keyword>
<accession>A0A8T7M919</accession>
<dbReference type="PROSITE" id="PS50109">
    <property type="entry name" value="HIS_KIN"/>
    <property type="match status" value="1"/>
</dbReference>
<dbReference type="PROSITE" id="PS50112">
    <property type="entry name" value="PAS"/>
    <property type="match status" value="7"/>
</dbReference>
<proteinExistence type="predicted"/>
<dbReference type="InterPro" id="IPR005467">
    <property type="entry name" value="His_kinase_dom"/>
</dbReference>
<feature type="domain" description="PAS" evidence="11">
    <location>
        <begin position="594"/>
        <end position="664"/>
    </location>
</feature>
<dbReference type="SMART" id="SM00448">
    <property type="entry name" value="REC"/>
    <property type="match status" value="1"/>
</dbReference>
<organism evidence="13 15">
    <name type="scientific">Candidatus Chlorohelix allophototropha</name>
    <dbReference type="NCBI Taxonomy" id="3003348"/>
    <lineage>
        <taxon>Bacteria</taxon>
        <taxon>Bacillati</taxon>
        <taxon>Chloroflexota</taxon>
        <taxon>Chloroflexia</taxon>
        <taxon>Candidatus Chloroheliales</taxon>
        <taxon>Candidatus Chloroheliaceae</taxon>
        <taxon>Candidatus Chlorohelix</taxon>
    </lineage>
</organism>
<keyword evidence="16" id="KW-1185">Reference proteome</keyword>
<dbReference type="InterPro" id="IPR036097">
    <property type="entry name" value="HisK_dim/P_sf"/>
</dbReference>
<dbReference type="EC" id="2.7.13.3" evidence="2"/>
<evidence type="ECO:0000259" key="12">
    <source>
        <dbReference type="PROSITE" id="PS50113"/>
    </source>
</evidence>
<dbReference type="Gene3D" id="3.30.450.40">
    <property type="match status" value="1"/>
</dbReference>
<dbReference type="PROSITE" id="PS50113">
    <property type="entry name" value="PAC"/>
    <property type="match status" value="7"/>
</dbReference>
<dbReference type="Pfam" id="PF13426">
    <property type="entry name" value="PAS_9"/>
    <property type="match status" value="4"/>
</dbReference>
<dbReference type="GO" id="GO:0006355">
    <property type="term" value="P:regulation of DNA-templated transcription"/>
    <property type="evidence" value="ECO:0007669"/>
    <property type="project" value="InterPro"/>
</dbReference>
<feature type="domain" description="PAS" evidence="11">
    <location>
        <begin position="982"/>
        <end position="1032"/>
    </location>
</feature>
<dbReference type="InterPro" id="IPR011006">
    <property type="entry name" value="CheY-like_superfamily"/>
</dbReference>
<dbReference type="CDD" id="cd00082">
    <property type="entry name" value="HisKA"/>
    <property type="match status" value="1"/>
</dbReference>
<feature type="domain" description="Histidine kinase" evidence="9">
    <location>
        <begin position="1250"/>
        <end position="1473"/>
    </location>
</feature>
<feature type="domain" description="PAC" evidence="12">
    <location>
        <begin position="671"/>
        <end position="726"/>
    </location>
</feature>
<evidence type="ECO:0000313" key="15">
    <source>
        <dbReference type="Proteomes" id="UP000521676"/>
    </source>
</evidence>
<dbReference type="Gene3D" id="3.30.450.20">
    <property type="entry name" value="PAS domain"/>
    <property type="match status" value="8"/>
</dbReference>
<evidence type="ECO:0000256" key="3">
    <source>
        <dbReference type="ARBA" id="ARBA00022553"/>
    </source>
</evidence>
<dbReference type="SUPFAM" id="SSF52172">
    <property type="entry name" value="CheY-like"/>
    <property type="match status" value="1"/>
</dbReference>
<dbReference type="GO" id="GO:0000155">
    <property type="term" value="F:phosphorelay sensor kinase activity"/>
    <property type="evidence" value="ECO:0007669"/>
    <property type="project" value="InterPro"/>
</dbReference>
<dbReference type="Gene3D" id="1.10.287.130">
    <property type="match status" value="1"/>
</dbReference>
<evidence type="ECO:0000259" key="10">
    <source>
        <dbReference type="PROSITE" id="PS50110"/>
    </source>
</evidence>
<dbReference type="Gene3D" id="3.30.565.10">
    <property type="entry name" value="Histidine kinase-like ATPase, C-terminal domain"/>
    <property type="match status" value="1"/>
</dbReference>
<evidence type="ECO:0000256" key="6">
    <source>
        <dbReference type="ARBA" id="ARBA00023012"/>
    </source>
</evidence>
<keyword evidence="3 7" id="KW-0597">Phosphoprotein</keyword>
<dbReference type="Pfam" id="PF00989">
    <property type="entry name" value="PAS"/>
    <property type="match status" value="1"/>
</dbReference>
<dbReference type="SMART" id="SM00091">
    <property type="entry name" value="PAS"/>
    <property type="match status" value="8"/>
</dbReference>
<dbReference type="Proteomes" id="UP000521676">
    <property type="component" value="Unassembled WGS sequence"/>
</dbReference>
<dbReference type="InterPro" id="IPR013655">
    <property type="entry name" value="PAS_fold_3"/>
</dbReference>
<dbReference type="Pfam" id="PF13185">
    <property type="entry name" value="GAF_2"/>
    <property type="match status" value="1"/>
</dbReference>
<dbReference type="InterPro" id="IPR001789">
    <property type="entry name" value="Sig_transdc_resp-reg_receiver"/>
</dbReference>
<evidence type="ECO:0000313" key="13">
    <source>
        <dbReference type="EMBL" id="NWJ48620.1"/>
    </source>
</evidence>
<evidence type="ECO:0000256" key="8">
    <source>
        <dbReference type="SAM" id="Coils"/>
    </source>
</evidence>
<keyword evidence="6" id="KW-0902">Two-component regulatory system</keyword>
<evidence type="ECO:0000256" key="4">
    <source>
        <dbReference type="ARBA" id="ARBA00022679"/>
    </source>
</evidence>
<feature type="domain" description="PAS" evidence="11">
    <location>
        <begin position="155"/>
        <end position="227"/>
    </location>
</feature>
<keyword evidence="4" id="KW-0808">Transferase</keyword>
<feature type="domain" description="PAS" evidence="11">
    <location>
        <begin position="467"/>
        <end position="531"/>
    </location>
</feature>
<dbReference type="Pfam" id="PF00072">
    <property type="entry name" value="Response_reg"/>
    <property type="match status" value="1"/>
</dbReference>
<dbReference type="InterPro" id="IPR003018">
    <property type="entry name" value="GAF"/>
</dbReference>
<dbReference type="InterPro" id="IPR003594">
    <property type="entry name" value="HATPase_dom"/>
</dbReference>
<dbReference type="InterPro" id="IPR000014">
    <property type="entry name" value="PAS"/>
</dbReference>
<feature type="domain" description="PAS" evidence="11">
    <location>
        <begin position="1106"/>
        <end position="1175"/>
    </location>
</feature>